<dbReference type="Proteomes" id="UP000187550">
    <property type="component" value="Unassembled WGS sequence"/>
</dbReference>
<reference evidence="2" key="1">
    <citation type="submission" date="2017-01" db="EMBL/GenBank/DDBJ databases">
        <authorList>
            <person name="Varghese N."/>
            <person name="Submissions S."/>
        </authorList>
    </citation>
    <scope>NUCLEOTIDE SEQUENCE [LARGE SCALE GENOMIC DNA]</scope>
    <source>
        <strain evidence="2">MNA4</strain>
    </source>
</reference>
<accession>A0A1U7PNV0</accession>
<dbReference type="EMBL" id="FTPL01000003">
    <property type="protein sequence ID" value="SIT88261.1"/>
    <property type="molecule type" value="Genomic_DNA"/>
</dbReference>
<evidence type="ECO:0000313" key="2">
    <source>
        <dbReference type="Proteomes" id="UP000187550"/>
    </source>
</evidence>
<dbReference type="OrthoDB" id="1652026at2"/>
<gene>
    <name evidence="1" type="ORF">SAMN05428946_2247</name>
</gene>
<proteinExistence type="predicted"/>
<keyword evidence="2" id="KW-1185">Reference proteome</keyword>
<protein>
    <submittedName>
        <fullName evidence="1">Uncharacterized protein</fullName>
    </submittedName>
</protein>
<name>A0A1U7PNV0_9BACI</name>
<organism evidence="1 2">
    <name type="scientific">Edaphobacillus lindanitolerans</name>
    <dbReference type="NCBI Taxonomy" id="550447"/>
    <lineage>
        <taxon>Bacteria</taxon>
        <taxon>Bacillati</taxon>
        <taxon>Bacillota</taxon>
        <taxon>Bacilli</taxon>
        <taxon>Bacillales</taxon>
        <taxon>Bacillaceae</taxon>
        <taxon>Edaphobacillus</taxon>
    </lineage>
</organism>
<dbReference type="RefSeq" id="WP_144264342.1">
    <property type="nucleotide sequence ID" value="NZ_FTPL01000003.1"/>
</dbReference>
<sequence>MDKAGQEKFMAFILERVQDGKEAEARAILTENFRKQDEGTFTQADIQAFVPKMMGLLKPERLAEVQAVAKRFSGEFGQD</sequence>
<evidence type="ECO:0000313" key="1">
    <source>
        <dbReference type="EMBL" id="SIT88261.1"/>
    </source>
</evidence>
<dbReference type="AlphaFoldDB" id="A0A1U7PNV0"/>